<evidence type="ECO:0000256" key="12">
    <source>
        <dbReference type="NCBIfam" id="TIGR00260"/>
    </source>
</evidence>
<evidence type="ECO:0000256" key="5">
    <source>
        <dbReference type="ARBA" id="ARBA00013028"/>
    </source>
</evidence>
<evidence type="ECO:0000256" key="4">
    <source>
        <dbReference type="ARBA" id="ARBA00005517"/>
    </source>
</evidence>
<dbReference type="EC" id="4.2.3.1" evidence="5 12"/>
<evidence type="ECO:0000256" key="10">
    <source>
        <dbReference type="ARBA" id="ARBA00023239"/>
    </source>
</evidence>
<evidence type="ECO:0000256" key="6">
    <source>
        <dbReference type="ARBA" id="ARBA00018679"/>
    </source>
</evidence>
<dbReference type="UniPathway" id="UPA00050">
    <property type="reaction ID" value="UER00065"/>
</dbReference>
<dbReference type="InterPro" id="IPR026260">
    <property type="entry name" value="Thr_Synthase_bac/arc"/>
</dbReference>
<dbReference type="InterPro" id="IPR050147">
    <property type="entry name" value="Ser/Thr_Dehydratase"/>
</dbReference>
<dbReference type="PROSITE" id="PS00165">
    <property type="entry name" value="DEHYDRATASE_SER_THR"/>
    <property type="match status" value="1"/>
</dbReference>
<evidence type="ECO:0000256" key="3">
    <source>
        <dbReference type="ARBA" id="ARBA00004979"/>
    </source>
</evidence>
<name>A0A6F8ZFU6_9FIRM</name>
<evidence type="ECO:0000256" key="1">
    <source>
        <dbReference type="ARBA" id="ARBA00001933"/>
    </source>
</evidence>
<dbReference type="SUPFAM" id="SSF53686">
    <property type="entry name" value="Tryptophan synthase beta subunit-like PLP-dependent enzymes"/>
    <property type="match status" value="1"/>
</dbReference>
<dbReference type="Proteomes" id="UP000503399">
    <property type="component" value="Chromosome"/>
</dbReference>
<dbReference type="GO" id="GO:0003941">
    <property type="term" value="F:L-serine ammonia-lyase activity"/>
    <property type="evidence" value="ECO:0007669"/>
    <property type="project" value="TreeGrafter"/>
</dbReference>
<protein>
    <recommendedName>
        <fullName evidence="6 12">Threonine synthase</fullName>
        <ecNumber evidence="5 12">4.2.3.1</ecNumber>
    </recommendedName>
</protein>
<evidence type="ECO:0000256" key="2">
    <source>
        <dbReference type="ARBA" id="ARBA00003648"/>
    </source>
</evidence>
<keyword evidence="8" id="KW-0791">Threonine biosynthesis</keyword>
<dbReference type="KEGG" id="hfv:R50_1353"/>
<organism evidence="16 17">
    <name type="scientific">Candidatus Hydrogenisulfobacillus filiaventi</name>
    <dbReference type="NCBI Taxonomy" id="2707344"/>
    <lineage>
        <taxon>Bacteria</taxon>
        <taxon>Bacillati</taxon>
        <taxon>Bacillota</taxon>
        <taxon>Clostridia</taxon>
        <taxon>Eubacteriales</taxon>
        <taxon>Clostridiales Family XVII. Incertae Sedis</taxon>
        <taxon>Candidatus Hydrogenisulfobacillus</taxon>
    </lineage>
</organism>
<evidence type="ECO:0000313" key="17">
    <source>
        <dbReference type="Proteomes" id="UP000503399"/>
    </source>
</evidence>
<dbReference type="Pfam" id="PF00291">
    <property type="entry name" value="PALP"/>
    <property type="match status" value="1"/>
</dbReference>
<dbReference type="Gene3D" id="3.40.50.1100">
    <property type="match status" value="2"/>
</dbReference>
<dbReference type="EMBL" id="LR778114">
    <property type="protein sequence ID" value="CAB1128859.1"/>
    <property type="molecule type" value="Genomic_DNA"/>
</dbReference>
<feature type="binding site" evidence="13">
    <location>
        <position position="307"/>
    </location>
    <ligand>
        <name>pyridoxal 5'-phosphate</name>
        <dbReference type="ChEBI" id="CHEBI:597326"/>
    </ligand>
</feature>
<comment type="cofactor">
    <cofactor evidence="1 13">
        <name>pyridoxal 5'-phosphate</name>
        <dbReference type="ChEBI" id="CHEBI:597326"/>
    </cofactor>
</comment>
<evidence type="ECO:0000256" key="9">
    <source>
        <dbReference type="ARBA" id="ARBA00022898"/>
    </source>
</evidence>
<feature type="binding site" evidence="13">
    <location>
        <position position="82"/>
    </location>
    <ligand>
        <name>pyridoxal 5'-phosphate</name>
        <dbReference type="ChEBI" id="CHEBI:597326"/>
    </ligand>
</feature>
<dbReference type="PANTHER" id="PTHR48078">
    <property type="entry name" value="THREONINE DEHYDRATASE, MITOCHONDRIAL-RELATED"/>
    <property type="match status" value="1"/>
</dbReference>
<dbReference type="InterPro" id="IPR036052">
    <property type="entry name" value="TrpB-like_PALP_sf"/>
</dbReference>
<dbReference type="GO" id="GO:0030170">
    <property type="term" value="F:pyridoxal phosphate binding"/>
    <property type="evidence" value="ECO:0007669"/>
    <property type="project" value="InterPro"/>
</dbReference>
<dbReference type="GO" id="GO:0009088">
    <property type="term" value="P:threonine biosynthetic process"/>
    <property type="evidence" value="ECO:0007669"/>
    <property type="project" value="UniProtKB-UniRule"/>
</dbReference>
<evidence type="ECO:0000313" key="16">
    <source>
        <dbReference type="EMBL" id="CAB1128859.1"/>
    </source>
</evidence>
<dbReference type="InterPro" id="IPR001926">
    <property type="entry name" value="TrpB-like_PALP"/>
</dbReference>
<dbReference type="InterPro" id="IPR004450">
    <property type="entry name" value="Thr_synthase-like"/>
</dbReference>
<feature type="modified residue" description="N6-(pyridoxal phosphate)lysine" evidence="14">
    <location>
        <position position="56"/>
    </location>
</feature>
<reference evidence="16 17" key="1">
    <citation type="submission" date="2020-02" db="EMBL/GenBank/DDBJ databases">
        <authorList>
            <person name="Hogendoorn C."/>
        </authorList>
    </citation>
    <scope>NUCLEOTIDE SEQUENCE [LARGE SCALE GENOMIC DNA]</scope>
    <source>
        <strain evidence="16">R501</strain>
    </source>
</reference>
<dbReference type="PANTHER" id="PTHR48078:SF6">
    <property type="entry name" value="L-THREONINE DEHYDRATASE CATABOLIC TDCB"/>
    <property type="match status" value="1"/>
</dbReference>
<keyword evidence="10 16" id="KW-0456">Lyase</keyword>
<keyword evidence="17" id="KW-1185">Reference proteome</keyword>
<evidence type="ECO:0000256" key="11">
    <source>
        <dbReference type="ARBA" id="ARBA00049144"/>
    </source>
</evidence>
<accession>A0A6F8ZFU6</accession>
<comment type="similarity">
    <text evidence="4">Belongs to the threonine synthase family.</text>
</comment>
<comment type="pathway">
    <text evidence="3">Amino-acid biosynthesis; L-threonine biosynthesis; L-threonine from L-aspartate: step 5/5.</text>
</comment>
<dbReference type="GO" id="GO:0004795">
    <property type="term" value="F:threonine synthase activity"/>
    <property type="evidence" value="ECO:0007669"/>
    <property type="project" value="UniProtKB-UniRule"/>
</dbReference>
<sequence length="340" mass="35976">MQIGIIARYGTEWNLGDVEPVTLGEGNTPLVPLPHLPGEPEVWVKVEGQNPTGSFKDRGMTVAVTMARAAGKRVVICASTGNTSASAAAYGARAGLTALVVVPEGQIAPGKMLQAQMYGARIVEVEGRFDRALALVREAVATHPEWELVNSINPYRILGQESAAYEVVDALEGAPDWLLLPVGNAGNITAYFRGFRRRGRGLPRLVGVQAEGAAAMVLGRDLEHPQTVASAIQIGKPASRAYAQEAMETSGGRFLAVSDSAILEAQQALARQGIFVEPASAAPYAGYRLLAAQGVFRPSERVVLVVTGNGLKDPATALAHNPIRSVRWDGADLARLEALI</sequence>
<proteinExistence type="inferred from homology"/>
<gene>
    <name evidence="16" type="primary">thrC</name>
    <name evidence="16" type="ORF">R50_1353</name>
</gene>
<comment type="function">
    <text evidence="2">Catalyzes the gamma-elimination of phosphate from L-phosphohomoserine and the beta-addition of water to produce L-threonine.</text>
</comment>
<dbReference type="CDD" id="cd01563">
    <property type="entry name" value="Thr-synth_1"/>
    <property type="match status" value="1"/>
</dbReference>
<evidence type="ECO:0000256" key="7">
    <source>
        <dbReference type="ARBA" id="ARBA00022605"/>
    </source>
</evidence>
<comment type="catalytic activity">
    <reaction evidence="11">
        <text>O-phospho-L-homoserine + H2O = L-threonine + phosphate</text>
        <dbReference type="Rhea" id="RHEA:10840"/>
        <dbReference type="ChEBI" id="CHEBI:15377"/>
        <dbReference type="ChEBI" id="CHEBI:43474"/>
        <dbReference type="ChEBI" id="CHEBI:57590"/>
        <dbReference type="ChEBI" id="CHEBI:57926"/>
        <dbReference type="EC" id="4.2.3.1"/>
    </reaction>
</comment>
<dbReference type="InterPro" id="IPR000634">
    <property type="entry name" value="Ser/Thr_deHydtase_PyrdxlP-BS"/>
</dbReference>
<dbReference type="NCBIfam" id="TIGR00260">
    <property type="entry name" value="thrC"/>
    <property type="match status" value="1"/>
</dbReference>
<dbReference type="GO" id="GO:0006565">
    <property type="term" value="P:L-serine catabolic process"/>
    <property type="evidence" value="ECO:0007669"/>
    <property type="project" value="TreeGrafter"/>
</dbReference>
<evidence type="ECO:0000259" key="15">
    <source>
        <dbReference type="Pfam" id="PF00291"/>
    </source>
</evidence>
<feature type="binding site" evidence="13">
    <location>
        <begin position="183"/>
        <end position="187"/>
    </location>
    <ligand>
        <name>pyridoxal 5'-phosphate</name>
        <dbReference type="ChEBI" id="CHEBI:597326"/>
    </ligand>
</feature>
<evidence type="ECO:0000256" key="13">
    <source>
        <dbReference type="PIRSR" id="PIRSR038945-1"/>
    </source>
</evidence>
<dbReference type="GO" id="GO:0006567">
    <property type="term" value="P:L-threonine catabolic process"/>
    <property type="evidence" value="ECO:0007669"/>
    <property type="project" value="TreeGrafter"/>
</dbReference>
<dbReference type="FunFam" id="3.40.50.1100:FF:000013">
    <property type="entry name" value="Threonine synthase"/>
    <property type="match status" value="1"/>
</dbReference>
<feature type="domain" description="Tryptophan synthase beta chain-like PALP" evidence="15">
    <location>
        <begin position="21"/>
        <end position="308"/>
    </location>
</feature>
<keyword evidence="9 13" id="KW-0663">Pyridoxal phosphate</keyword>
<dbReference type="AlphaFoldDB" id="A0A6F8ZFU6"/>
<evidence type="ECO:0000256" key="8">
    <source>
        <dbReference type="ARBA" id="ARBA00022697"/>
    </source>
</evidence>
<keyword evidence="7" id="KW-0028">Amino-acid biosynthesis</keyword>
<dbReference type="PIRSF" id="PIRSF038945">
    <property type="entry name" value="Thr_synthase"/>
    <property type="match status" value="1"/>
</dbReference>
<evidence type="ECO:0000256" key="14">
    <source>
        <dbReference type="PIRSR" id="PIRSR038945-2"/>
    </source>
</evidence>
<dbReference type="GO" id="GO:0004794">
    <property type="term" value="F:threonine deaminase activity"/>
    <property type="evidence" value="ECO:0007669"/>
    <property type="project" value="TreeGrafter"/>
</dbReference>
<dbReference type="GO" id="GO:0009097">
    <property type="term" value="P:isoleucine biosynthetic process"/>
    <property type="evidence" value="ECO:0007669"/>
    <property type="project" value="TreeGrafter"/>
</dbReference>